<dbReference type="EMBL" id="LRQG01000256">
    <property type="protein sequence ID" value="KXA32463.1"/>
    <property type="molecule type" value="Genomic_DNA"/>
</dbReference>
<name>A0A133PTS3_9BACT</name>
<dbReference type="Pfam" id="PF03938">
    <property type="entry name" value="OmpH"/>
    <property type="match status" value="1"/>
</dbReference>
<dbReference type="AlphaFoldDB" id="A0A133PTS3"/>
<dbReference type="PATRIC" id="fig|28128.5.peg.2781"/>
<dbReference type="PANTHER" id="PTHR35089">
    <property type="entry name" value="CHAPERONE PROTEIN SKP"/>
    <property type="match status" value="1"/>
</dbReference>
<keyword evidence="4" id="KW-1185">Reference proteome</keyword>
<proteinExistence type="inferred from homology"/>
<keyword evidence="2" id="KW-0732">Signal</keyword>
<organism evidence="3 4">
    <name type="scientific">Prevotella corporis</name>
    <dbReference type="NCBI Taxonomy" id="28128"/>
    <lineage>
        <taxon>Bacteria</taxon>
        <taxon>Pseudomonadati</taxon>
        <taxon>Bacteroidota</taxon>
        <taxon>Bacteroidia</taxon>
        <taxon>Bacteroidales</taxon>
        <taxon>Prevotellaceae</taxon>
        <taxon>Prevotella</taxon>
    </lineage>
</organism>
<evidence type="ECO:0000313" key="3">
    <source>
        <dbReference type="EMBL" id="KXA32463.1"/>
    </source>
</evidence>
<gene>
    <name evidence="3" type="ORF">HMPREF3226_02704</name>
</gene>
<dbReference type="STRING" id="28128.HMPREF3226_02704"/>
<dbReference type="GO" id="GO:0050821">
    <property type="term" value="P:protein stabilization"/>
    <property type="evidence" value="ECO:0007669"/>
    <property type="project" value="TreeGrafter"/>
</dbReference>
<evidence type="ECO:0000256" key="1">
    <source>
        <dbReference type="ARBA" id="ARBA00009091"/>
    </source>
</evidence>
<dbReference type="InterPro" id="IPR005632">
    <property type="entry name" value="Chaperone_Skp"/>
</dbReference>
<evidence type="ECO:0000313" key="4">
    <source>
        <dbReference type="Proteomes" id="UP000070533"/>
    </source>
</evidence>
<dbReference type="SMART" id="SM00935">
    <property type="entry name" value="OmpH"/>
    <property type="match status" value="1"/>
</dbReference>
<sequence>MPSDSFSVTMDHCSLTNADRQSVAETGNTGNQKIKPCDRMTNQTLILQKETKQNTMKKTFLFLALALMPLLASAQSLKFAYFSYNEVLQSMADYATVVQNMKDLRAKYDAETQRSEKDFHAKYENFLEEQRNLAPSILKKRQAEIQEMMYKNMAFKKESQKLLEQAEKQAFAPVHQRLRDTVSEMGRESGYAFILNTDGNALPYVDATMGENITEALKTVLK</sequence>
<reference evidence="4" key="1">
    <citation type="submission" date="2016-01" db="EMBL/GenBank/DDBJ databases">
        <authorList>
            <person name="Mitreva M."/>
            <person name="Pepin K.H."/>
            <person name="Mihindukulasuriya K.A."/>
            <person name="Fulton R."/>
            <person name="Fronick C."/>
            <person name="O'Laughlin M."/>
            <person name="Miner T."/>
            <person name="Herter B."/>
            <person name="Rosa B.A."/>
            <person name="Cordes M."/>
            <person name="Tomlinson C."/>
            <person name="Wollam A."/>
            <person name="Palsikar V.B."/>
            <person name="Mardis E.R."/>
            <person name="Wilson R.K."/>
        </authorList>
    </citation>
    <scope>NUCLEOTIDE SEQUENCE [LARGE SCALE GENOMIC DNA]</scope>
    <source>
        <strain evidence="4">MJR7716</strain>
    </source>
</reference>
<evidence type="ECO:0000256" key="2">
    <source>
        <dbReference type="ARBA" id="ARBA00022729"/>
    </source>
</evidence>
<comment type="similarity">
    <text evidence="1">Belongs to the Skp family.</text>
</comment>
<dbReference type="PANTHER" id="PTHR35089:SF1">
    <property type="entry name" value="CHAPERONE PROTEIN SKP"/>
    <property type="match status" value="1"/>
</dbReference>
<dbReference type="eggNOG" id="COG2825">
    <property type="taxonomic scope" value="Bacteria"/>
</dbReference>
<dbReference type="Gene3D" id="3.30.910.20">
    <property type="entry name" value="Skp domain"/>
    <property type="match status" value="1"/>
</dbReference>
<dbReference type="GO" id="GO:0051082">
    <property type="term" value="F:unfolded protein binding"/>
    <property type="evidence" value="ECO:0007669"/>
    <property type="project" value="InterPro"/>
</dbReference>
<comment type="caution">
    <text evidence="3">The sequence shown here is derived from an EMBL/GenBank/DDBJ whole genome shotgun (WGS) entry which is preliminary data.</text>
</comment>
<dbReference type="Proteomes" id="UP000070533">
    <property type="component" value="Unassembled WGS sequence"/>
</dbReference>
<protein>
    <submittedName>
        <fullName evidence="3">Outer membrane protein</fullName>
    </submittedName>
</protein>
<dbReference type="SUPFAM" id="SSF111384">
    <property type="entry name" value="OmpH-like"/>
    <property type="match status" value="1"/>
</dbReference>
<accession>A0A133PTS3</accession>
<dbReference type="InterPro" id="IPR024930">
    <property type="entry name" value="Skp_dom_sf"/>
</dbReference>
<dbReference type="GO" id="GO:0005829">
    <property type="term" value="C:cytosol"/>
    <property type="evidence" value="ECO:0007669"/>
    <property type="project" value="TreeGrafter"/>
</dbReference>